<dbReference type="Pfam" id="PF13302">
    <property type="entry name" value="Acetyltransf_3"/>
    <property type="match status" value="1"/>
</dbReference>
<dbReference type="Gene3D" id="3.40.630.30">
    <property type="match status" value="1"/>
</dbReference>
<keyword evidence="1" id="KW-0808">Transferase</keyword>
<evidence type="ECO:0000256" key="1">
    <source>
        <dbReference type="ARBA" id="ARBA00022679"/>
    </source>
</evidence>
<keyword evidence="2" id="KW-0012">Acyltransferase</keyword>
<dbReference type="InterPro" id="IPR016181">
    <property type="entry name" value="Acyl_CoA_acyltransferase"/>
</dbReference>
<evidence type="ECO:0000313" key="5">
    <source>
        <dbReference type="EMBL" id="GAA0769254.1"/>
    </source>
</evidence>
<dbReference type="PROSITE" id="PS51186">
    <property type="entry name" value="GNAT"/>
    <property type="match status" value="1"/>
</dbReference>
<dbReference type="Proteomes" id="UP001501047">
    <property type="component" value="Unassembled WGS sequence"/>
</dbReference>
<dbReference type="PANTHER" id="PTHR43792:SF8">
    <property type="entry name" value="[RIBOSOMAL PROTEIN US5]-ALANINE N-ACETYLTRANSFERASE"/>
    <property type="match status" value="1"/>
</dbReference>
<dbReference type="EMBL" id="BAAACI010000001">
    <property type="protein sequence ID" value="GAA0769254.1"/>
    <property type="molecule type" value="Genomic_DNA"/>
</dbReference>
<evidence type="ECO:0000313" key="6">
    <source>
        <dbReference type="Proteomes" id="UP001501047"/>
    </source>
</evidence>
<feature type="domain" description="N-acetyltransferase" evidence="4">
    <location>
        <begin position="24"/>
        <end position="183"/>
    </location>
</feature>
<protein>
    <submittedName>
        <fullName evidence="5">GNAT family protein</fullName>
    </submittedName>
</protein>
<organism evidence="5 6">
    <name type="scientific">Clostridium subterminale</name>
    <dbReference type="NCBI Taxonomy" id="1550"/>
    <lineage>
        <taxon>Bacteria</taxon>
        <taxon>Bacillati</taxon>
        <taxon>Bacillota</taxon>
        <taxon>Clostridia</taxon>
        <taxon>Eubacteriales</taxon>
        <taxon>Clostridiaceae</taxon>
        <taxon>Clostridium</taxon>
    </lineage>
</organism>
<dbReference type="InterPro" id="IPR000182">
    <property type="entry name" value="GNAT_dom"/>
</dbReference>
<evidence type="ECO:0000256" key="2">
    <source>
        <dbReference type="ARBA" id="ARBA00023315"/>
    </source>
</evidence>
<gene>
    <name evidence="5" type="ORF">GCM10008908_10610</name>
</gene>
<evidence type="ECO:0000259" key="4">
    <source>
        <dbReference type="PROSITE" id="PS51186"/>
    </source>
</evidence>
<dbReference type="PANTHER" id="PTHR43792">
    <property type="entry name" value="GNAT FAMILY, PUTATIVE (AFU_ORTHOLOGUE AFUA_3G00765)-RELATED-RELATED"/>
    <property type="match status" value="1"/>
</dbReference>
<dbReference type="InterPro" id="IPR051531">
    <property type="entry name" value="N-acetyltransferase"/>
</dbReference>
<name>A0ABN1KK47_CLOSU</name>
<evidence type="ECO:0000256" key="3">
    <source>
        <dbReference type="ARBA" id="ARBA00038502"/>
    </source>
</evidence>
<dbReference type="SUPFAM" id="SSF55729">
    <property type="entry name" value="Acyl-CoA N-acyltransferases (Nat)"/>
    <property type="match status" value="1"/>
</dbReference>
<keyword evidence="6" id="KW-1185">Reference proteome</keyword>
<sequence length="186" mass="22314">MYKIYETERLILKVIDESYANLVLDYFNRNREHLKKFDPLRNESFYTIENRKKALTQELIDIDNGTQLRLWIFKKDDTNFRNIIGTICFNHIIRGYFQSCHVGYSIDYKEINKGYITEVLKKGIEIMFNEYNLHRIEATVMPNNYSSLNVLNKLKFQDEGLSKKYQKINGKWEDHVHMALLNPFIE</sequence>
<accession>A0ABN1KK47</accession>
<reference evidence="5 6" key="1">
    <citation type="journal article" date="2019" name="Int. J. Syst. Evol. Microbiol.">
        <title>The Global Catalogue of Microorganisms (GCM) 10K type strain sequencing project: providing services to taxonomists for standard genome sequencing and annotation.</title>
        <authorList>
            <consortium name="The Broad Institute Genomics Platform"/>
            <consortium name="The Broad Institute Genome Sequencing Center for Infectious Disease"/>
            <person name="Wu L."/>
            <person name="Ma J."/>
        </authorList>
    </citation>
    <scope>NUCLEOTIDE SEQUENCE [LARGE SCALE GENOMIC DNA]</scope>
    <source>
        <strain evidence="5 6">JCM 1417</strain>
    </source>
</reference>
<comment type="similarity">
    <text evidence="3">Belongs to the acetyltransferase family. RimJ subfamily.</text>
</comment>
<comment type="caution">
    <text evidence="5">The sequence shown here is derived from an EMBL/GenBank/DDBJ whole genome shotgun (WGS) entry which is preliminary data.</text>
</comment>
<proteinExistence type="inferred from homology"/>